<keyword evidence="3" id="KW-0812">Transmembrane</keyword>
<dbReference type="Gene3D" id="3.80.10.10">
    <property type="entry name" value="Ribonuclease Inhibitor"/>
    <property type="match status" value="1"/>
</dbReference>
<dbReference type="Proteomes" id="UP000323000">
    <property type="component" value="Chromosome 3"/>
</dbReference>
<keyword evidence="9" id="KW-0325">Glycoprotein</keyword>
<evidence type="ECO:0000256" key="8">
    <source>
        <dbReference type="ARBA" id="ARBA00023170"/>
    </source>
</evidence>
<comment type="subcellular location">
    <subcellularLocation>
        <location evidence="1">Membrane</location>
        <topology evidence="1">Single-pass type I membrane protein</topology>
    </subcellularLocation>
</comment>
<evidence type="ECO:0000256" key="5">
    <source>
        <dbReference type="ARBA" id="ARBA00022737"/>
    </source>
</evidence>
<feature type="chain" id="PRO_5022993106" description="Leucine-rich repeat-containing N-terminal plant-type domain-containing protein" evidence="11">
    <location>
        <begin position="25"/>
        <end position="253"/>
    </location>
</feature>
<dbReference type="OrthoDB" id="1394818at2759"/>
<dbReference type="SUPFAM" id="SSF52058">
    <property type="entry name" value="L domain-like"/>
    <property type="match status" value="1"/>
</dbReference>
<dbReference type="Pfam" id="PF08263">
    <property type="entry name" value="LRRNT_2"/>
    <property type="match status" value="1"/>
</dbReference>
<evidence type="ECO:0000256" key="2">
    <source>
        <dbReference type="ARBA" id="ARBA00022614"/>
    </source>
</evidence>
<feature type="signal peptide" evidence="11">
    <location>
        <begin position="1"/>
        <end position="24"/>
    </location>
</feature>
<evidence type="ECO:0000256" key="11">
    <source>
        <dbReference type="SAM" id="SignalP"/>
    </source>
</evidence>
<feature type="region of interest" description="Disordered" evidence="10">
    <location>
        <begin position="232"/>
        <end position="253"/>
    </location>
</feature>
<organism evidence="13 14">
    <name type="scientific">Acer yangbiense</name>
    <dbReference type="NCBI Taxonomy" id="1000413"/>
    <lineage>
        <taxon>Eukaryota</taxon>
        <taxon>Viridiplantae</taxon>
        <taxon>Streptophyta</taxon>
        <taxon>Embryophyta</taxon>
        <taxon>Tracheophyta</taxon>
        <taxon>Spermatophyta</taxon>
        <taxon>Magnoliopsida</taxon>
        <taxon>eudicotyledons</taxon>
        <taxon>Gunneridae</taxon>
        <taxon>Pentapetalae</taxon>
        <taxon>rosids</taxon>
        <taxon>malvids</taxon>
        <taxon>Sapindales</taxon>
        <taxon>Sapindaceae</taxon>
        <taxon>Hippocastanoideae</taxon>
        <taxon>Acereae</taxon>
        <taxon>Acer</taxon>
    </lineage>
</organism>
<dbReference type="GO" id="GO:0016020">
    <property type="term" value="C:membrane"/>
    <property type="evidence" value="ECO:0007669"/>
    <property type="project" value="UniProtKB-SubCell"/>
</dbReference>
<dbReference type="EMBL" id="VAHF01000003">
    <property type="protein sequence ID" value="TXG67667.1"/>
    <property type="molecule type" value="Genomic_DNA"/>
</dbReference>
<feature type="domain" description="Leucine-rich repeat-containing N-terminal plant-type" evidence="12">
    <location>
        <begin position="29"/>
        <end position="79"/>
    </location>
</feature>
<dbReference type="PANTHER" id="PTHR48061:SF46">
    <property type="entry name" value="LEUCINE-RICH REPEAT-CONTAINING N-TERMINAL PLANT-TYPE DOMAIN-CONTAINING PROTEIN"/>
    <property type="match status" value="1"/>
</dbReference>
<evidence type="ECO:0000256" key="9">
    <source>
        <dbReference type="ARBA" id="ARBA00023180"/>
    </source>
</evidence>
<evidence type="ECO:0000313" key="13">
    <source>
        <dbReference type="EMBL" id="TXG67667.1"/>
    </source>
</evidence>
<keyword evidence="5" id="KW-0677">Repeat</keyword>
<comment type="caution">
    <text evidence="13">The sequence shown here is derived from an EMBL/GenBank/DDBJ whole genome shotgun (WGS) entry which is preliminary data.</text>
</comment>
<evidence type="ECO:0000256" key="3">
    <source>
        <dbReference type="ARBA" id="ARBA00022692"/>
    </source>
</evidence>
<proteinExistence type="predicted"/>
<evidence type="ECO:0000256" key="4">
    <source>
        <dbReference type="ARBA" id="ARBA00022729"/>
    </source>
</evidence>
<gene>
    <name evidence="13" type="ORF">EZV62_008942</name>
</gene>
<dbReference type="InterPro" id="IPR032675">
    <property type="entry name" value="LRR_dom_sf"/>
</dbReference>
<evidence type="ECO:0000256" key="6">
    <source>
        <dbReference type="ARBA" id="ARBA00022989"/>
    </source>
</evidence>
<evidence type="ECO:0000256" key="1">
    <source>
        <dbReference type="ARBA" id="ARBA00004479"/>
    </source>
</evidence>
<dbReference type="InterPro" id="IPR013210">
    <property type="entry name" value="LRR_N_plant-typ"/>
</dbReference>
<keyword evidence="7" id="KW-0472">Membrane</keyword>
<evidence type="ECO:0000256" key="7">
    <source>
        <dbReference type="ARBA" id="ARBA00023136"/>
    </source>
</evidence>
<dbReference type="AlphaFoldDB" id="A0A5C7IEB6"/>
<keyword evidence="2" id="KW-0433">Leucine-rich repeat</keyword>
<evidence type="ECO:0000313" key="14">
    <source>
        <dbReference type="Proteomes" id="UP000323000"/>
    </source>
</evidence>
<keyword evidence="8" id="KW-0675">Receptor</keyword>
<evidence type="ECO:0000256" key="10">
    <source>
        <dbReference type="SAM" id="MobiDB-lite"/>
    </source>
</evidence>
<keyword evidence="14" id="KW-1185">Reference proteome</keyword>
<sequence length="253" mass="28931">MGWLMWCYQILCLQLVLLYSLSCANLCSNEQSSALLHFKQLFSFSKDSSPSWDCDSSYPKMMDWKEDTDCCSWEGVSCDRVMGHVISLDLSCSWLQGNIPSNTSLFLLSHLQKLNLAYNDFNLSQIPSDFVRFPNLTHLNLSHSNFFGQVPFQITHLSKLISLNLCGYHLTLETLVMKGLVQNMSHLQELDLYSVNMSTVALEKLEEMMGRRDEVAGEVGGENRRQLEEVNRRQLEEDKWPAAARREMAAGRS</sequence>
<dbReference type="InterPro" id="IPR046956">
    <property type="entry name" value="RLP23-like"/>
</dbReference>
<protein>
    <recommendedName>
        <fullName evidence="12">Leucine-rich repeat-containing N-terminal plant-type domain-containing protein</fullName>
    </recommendedName>
</protein>
<keyword evidence="6" id="KW-1133">Transmembrane helix</keyword>
<evidence type="ECO:0000259" key="12">
    <source>
        <dbReference type="Pfam" id="PF08263"/>
    </source>
</evidence>
<accession>A0A5C7IEB6</accession>
<name>A0A5C7IEB6_9ROSI</name>
<keyword evidence="4 11" id="KW-0732">Signal</keyword>
<dbReference type="PANTHER" id="PTHR48061">
    <property type="entry name" value="LEUCINE-RICH REPEAT RECEPTOR PROTEIN KINASE EMS1-LIKE-RELATED"/>
    <property type="match status" value="1"/>
</dbReference>
<reference evidence="14" key="1">
    <citation type="journal article" date="2019" name="Gigascience">
        <title>De novo genome assembly of the endangered Acer yangbiense, a plant species with extremely small populations endemic to Yunnan Province, China.</title>
        <authorList>
            <person name="Yang J."/>
            <person name="Wariss H.M."/>
            <person name="Tao L."/>
            <person name="Zhang R."/>
            <person name="Yun Q."/>
            <person name="Hollingsworth P."/>
            <person name="Dao Z."/>
            <person name="Luo G."/>
            <person name="Guo H."/>
            <person name="Ma Y."/>
            <person name="Sun W."/>
        </authorList>
    </citation>
    <scope>NUCLEOTIDE SEQUENCE [LARGE SCALE GENOMIC DNA]</scope>
    <source>
        <strain evidence="14">cv. Malutang</strain>
    </source>
</reference>